<sequence length="69" mass="7796">MTEATDLAERAGDHDPRIGLRAVAALRRLLEQLETVQVRSARNQGWSWQEIAAELGVSKQAVHKKYGRR</sequence>
<dbReference type="AlphaFoldDB" id="A0A0W7X1L3"/>
<organism evidence="1 2">
    <name type="scientific">Streptomyces silvensis</name>
    <dbReference type="NCBI Taxonomy" id="1765722"/>
    <lineage>
        <taxon>Bacteria</taxon>
        <taxon>Bacillati</taxon>
        <taxon>Actinomycetota</taxon>
        <taxon>Actinomycetes</taxon>
        <taxon>Kitasatosporales</taxon>
        <taxon>Streptomycetaceae</taxon>
        <taxon>Streptomyces</taxon>
    </lineage>
</organism>
<gene>
    <name evidence="1" type="ORF">AT728_22765</name>
</gene>
<reference evidence="1 2" key="1">
    <citation type="submission" date="2015-12" db="EMBL/GenBank/DDBJ databases">
        <title>Draft genome sequence of Streptomyces silvensis ATCC 53525, a producer of novel hormone antagonists.</title>
        <authorList>
            <person name="Johnston C.W."/>
            <person name="Li Y."/>
            <person name="Magarvey N.A."/>
        </authorList>
    </citation>
    <scope>NUCLEOTIDE SEQUENCE [LARGE SCALE GENOMIC DNA]</scope>
    <source>
        <strain evidence="1 2">ATCC 53525</strain>
    </source>
</reference>
<dbReference type="Proteomes" id="UP000054804">
    <property type="component" value="Unassembled WGS sequence"/>
</dbReference>
<dbReference type="RefSeq" id="WP_058849022.1">
    <property type="nucleotide sequence ID" value="NZ_LOCL01000036.1"/>
</dbReference>
<dbReference type="SUPFAM" id="SSF88659">
    <property type="entry name" value="Sigma3 and sigma4 domains of RNA polymerase sigma factors"/>
    <property type="match status" value="1"/>
</dbReference>
<protein>
    <submittedName>
        <fullName evidence="1">Uncharacterized protein</fullName>
    </submittedName>
</protein>
<evidence type="ECO:0000313" key="2">
    <source>
        <dbReference type="Proteomes" id="UP000054804"/>
    </source>
</evidence>
<keyword evidence="2" id="KW-1185">Reference proteome</keyword>
<evidence type="ECO:0000313" key="1">
    <source>
        <dbReference type="EMBL" id="KUF16752.1"/>
    </source>
</evidence>
<dbReference type="OrthoDB" id="3579809at2"/>
<dbReference type="InterPro" id="IPR013324">
    <property type="entry name" value="RNA_pol_sigma_r3/r4-like"/>
</dbReference>
<dbReference type="EMBL" id="LOCL01000036">
    <property type="protein sequence ID" value="KUF16752.1"/>
    <property type="molecule type" value="Genomic_DNA"/>
</dbReference>
<dbReference type="Gene3D" id="1.10.10.60">
    <property type="entry name" value="Homeodomain-like"/>
    <property type="match status" value="1"/>
</dbReference>
<name>A0A0W7X1L3_9ACTN</name>
<accession>A0A0W7X1L3</accession>
<comment type="caution">
    <text evidence="1">The sequence shown here is derived from an EMBL/GenBank/DDBJ whole genome shotgun (WGS) entry which is preliminary data.</text>
</comment>
<proteinExistence type="predicted"/>
<dbReference type="STRING" id="1765722.AT728_22765"/>